<evidence type="ECO:0000313" key="3">
    <source>
        <dbReference type="Proteomes" id="UP000510869"/>
    </source>
</evidence>
<feature type="compositionally biased region" description="Acidic residues" evidence="1">
    <location>
        <begin position="191"/>
        <end position="225"/>
    </location>
</feature>
<feature type="region of interest" description="Disordered" evidence="1">
    <location>
        <begin position="77"/>
        <end position="234"/>
    </location>
</feature>
<feature type="compositionally biased region" description="Acidic residues" evidence="1">
    <location>
        <begin position="139"/>
        <end position="154"/>
    </location>
</feature>
<dbReference type="AlphaFoldDB" id="A0A7D6GSR6"/>
<dbReference type="GeneID" id="56143526"/>
<protein>
    <submittedName>
        <fullName evidence="2">Uncharacterized protein</fullName>
    </submittedName>
</protein>
<name>A0A7D6GSR6_9EURY</name>
<evidence type="ECO:0000256" key="1">
    <source>
        <dbReference type="SAM" id="MobiDB-lite"/>
    </source>
</evidence>
<sequence length="234" mass="24848">MCPTFTEDDIGKLVETAEGERLGAVADIDPETAYVEPAADAADSTRAALDWERDATEAVPLTDDAVTEITDDAIRLEAGFQAESIATGTEAEDDSSDEPGDSTEGIDRTDADYDPGEPVTSNSTDIAGTDDGPGTGTDGLDDSEPMMEDDEFYDTPEGGARVDPDDEMEPPEGTESSDATESPDANSRDDEPTDDDRDSTDRDDVDVDPDDVTEGDPEAEIDPEEDVGRRQGPE</sequence>
<dbReference type="OrthoDB" id="229248at2157"/>
<evidence type="ECO:0000313" key="2">
    <source>
        <dbReference type="EMBL" id="QLK24444.1"/>
    </source>
</evidence>
<gene>
    <name evidence="2" type="ORF">HYG81_09935</name>
</gene>
<accession>A0A7D6GSR6</accession>
<dbReference type="EMBL" id="CP059154">
    <property type="protein sequence ID" value="QLK24444.1"/>
    <property type="molecule type" value="Genomic_DNA"/>
</dbReference>
<dbReference type="RefSeq" id="WP_180839529.1">
    <property type="nucleotide sequence ID" value="NZ_CP059154.1"/>
</dbReference>
<dbReference type="Proteomes" id="UP000510869">
    <property type="component" value="Chromosome"/>
</dbReference>
<feature type="compositionally biased region" description="Acidic residues" evidence="1">
    <location>
        <begin position="90"/>
        <end position="101"/>
    </location>
</feature>
<feature type="compositionally biased region" description="Polar residues" evidence="1">
    <location>
        <begin position="174"/>
        <end position="185"/>
    </location>
</feature>
<organism evidence="2 3">
    <name type="scientific">Natrinema zhouii</name>
    <dbReference type="NCBI Taxonomy" id="1710539"/>
    <lineage>
        <taxon>Archaea</taxon>
        <taxon>Methanobacteriati</taxon>
        <taxon>Methanobacteriota</taxon>
        <taxon>Stenosarchaea group</taxon>
        <taxon>Halobacteria</taxon>
        <taxon>Halobacteriales</taxon>
        <taxon>Natrialbaceae</taxon>
        <taxon>Natrinema</taxon>
    </lineage>
</organism>
<proteinExistence type="predicted"/>
<dbReference type="KEGG" id="nay:HYG81_09935"/>
<reference evidence="2 3" key="1">
    <citation type="submission" date="2020-07" db="EMBL/GenBank/DDBJ databases">
        <title>Natrinema (YPL30) sp. nov. and Haloterrigena xxxxxx (YPL8) sp. nov., isolated from a salt mine.</title>
        <authorList>
            <person name="Cui H."/>
        </authorList>
    </citation>
    <scope>NUCLEOTIDE SEQUENCE [LARGE SCALE GENOMIC DNA]</scope>
    <source>
        <strain evidence="2 3">YPL13</strain>
    </source>
</reference>
<keyword evidence="3" id="KW-1185">Reference proteome</keyword>